<dbReference type="Pfam" id="PF12838">
    <property type="entry name" value="Fer4_7"/>
    <property type="match status" value="1"/>
</dbReference>
<organism evidence="2 3">
    <name type="scientific">Alistipes onderdonkii</name>
    <dbReference type="NCBI Taxonomy" id="328813"/>
    <lineage>
        <taxon>Bacteria</taxon>
        <taxon>Pseudomonadati</taxon>
        <taxon>Bacteroidota</taxon>
        <taxon>Bacteroidia</taxon>
        <taxon>Bacteroidales</taxon>
        <taxon>Rikenellaceae</taxon>
        <taxon>Alistipes</taxon>
    </lineage>
</organism>
<accession>A0A1Y3QT24</accession>
<sequence length="394" mass="46110">MEPELRIFQIHDKCTGCGACVMACQHDCLDLQSDNEGFLYPQMAHADKCVQCRLCENVCHVLKNRYMPRPQWWEKSAVFMFWHKDACILENSTSGGAFTLFANYIQAMEGVVFASKYNRQKARLEFDCTDRHQLSMFRGSRYFESNTNNIFPEVKKQLNAGRHVLFCGTPCHVSSLKSYLMGREYNNLITMDFICHGVPSNKYFSEYLSGIRGFEKIDNVNFRKKDFSRNIGWNDLNLYLVRDGRIKYMPAPSSSFYQGFLENILLRKSCYQCNIINNTAADITIGDFWGIKYYKPELNNNRGISLIILHSDKVKELFRSLKDKGHTEPLPYSAIEYAFRPRQYPVTPREEAMTRIRRKGLNKFLSRKYLFSKMKYNIGSSFPILLKIYKWIKK</sequence>
<dbReference type="OrthoDB" id="9813230at2"/>
<proteinExistence type="predicted"/>
<dbReference type="EMBL" id="NFHB01000006">
    <property type="protein sequence ID" value="OUN02756.1"/>
    <property type="molecule type" value="Genomic_DNA"/>
</dbReference>
<dbReference type="Pfam" id="PF04432">
    <property type="entry name" value="FrhB_FdhB_C"/>
    <property type="match status" value="1"/>
</dbReference>
<evidence type="ECO:0000259" key="1">
    <source>
        <dbReference type="PROSITE" id="PS51379"/>
    </source>
</evidence>
<dbReference type="PANTHER" id="PTHR43193:SF2">
    <property type="entry name" value="POLYFERREDOXIN PROTEIN FWDF"/>
    <property type="match status" value="1"/>
</dbReference>
<name>A0A1Y3QT24_9BACT</name>
<dbReference type="InterPro" id="IPR052977">
    <property type="entry name" value="Polyferredoxin-like_ET"/>
</dbReference>
<dbReference type="Proteomes" id="UP000195772">
    <property type="component" value="Unassembled WGS sequence"/>
</dbReference>
<dbReference type="PANTHER" id="PTHR43193">
    <property type="match status" value="1"/>
</dbReference>
<dbReference type="RefSeq" id="WP_087402590.1">
    <property type="nucleotide sequence ID" value="NZ_NFHB01000006.1"/>
</dbReference>
<protein>
    <recommendedName>
        <fullName evidence="1">4Fe-4S ferredoxin-type domain-containing protein</fullName>
    </recommendedName>
</protein>
<dbReference type="InterPro" id="IPR007525">
    <property type="entry name" value="FrhB_FdhB_C"/>
</dbReference>
<evidence type="ECO:0000313" key="3">
    <source>
        <dbReference type="Proteomes" id="UP000195772"/>
    </source>
</evidence>
<dbReference type="InterPro" id="IPR017896">
    <property type="entry name" value="4Fe4S_Fe-S-bd"/>
</dbReference>
<comment type="caution">
    <text evidence="2">The sequence shown here is derived from an EMBL/GenBank/DDBJ whole genome shotgun (WGS) entry which is preliminary data.</text>
</comment>
<reference evidence="3" key="1">
    <citation type="submission" date="2017-04" db="EMBL/GenBank/DDBJ databases">
        <title>Function of individual gut microbiota members based on whole genome sequencing of pure cultures obtained from chicken caecum.</title>
        <authorList>
            <person name="Medvecky M."/>
            <person name="Cejkova D."/>
            <person name="Polansky O."/>
            <person name="Karasova D."/>
            <person name="Kubasova T."/>
            <person name="Cizek A."/>
            <person name="Rychlik I."/>
        </authorList>
    </citation>
    <scope>NUCLEOTIDE SEQUENCE [LARGE SCALE GENOMIC DNA]</scope>
    <source>
        <strain evidence="3">An90</strain>
    </source>
</reference>
<feature type="domain" description="4Fe-4S ferredoxin-type" evidence="1">
    <location>
        <begin position="40"/>
        <end position="70"/>
    </location>
</feature>
<evidence type="ECO:0000313" key="2">
    <source>
        <dbReference type="EMBL" id="OUN02756.1"/>
    </source>
</evidence>
<dbReference type="SUPFAM" id="SSF54862">
    <property type="entry name" value="4Fe-4S ferredoxins"/>
    <property type="match status" value="1"/>
</dbReference>
<dbReference type="Gene3D" id="3.30.70.20">
    <property type="match status" value="1"/>
</dbReference>
<dbReference type="PROSITE" id="PS51379">
    <property type="entry name" value="4FE4S_FER_2"/>
    <property type="match status" value="2"/>
</dbReference>
<gene>
    <name evidence="2" type="ORF">B5G41_09455</name>
</gene>
<dbReference type="AlphaFoldDB" id="A0A1Y3QT24"/>
<feature type="domain" description="4Fe-4S ferredoxin-type" evidence="1">
    <location>
        <begin position="5"/>
        <end position="34"/>
    </location>
</feature>